<dbReference type="RefSeq" id="XP_072589486.1">
    <property type="nucleotide sequence ID" value="XM_072733385.1"/>
</dbReference>
<dbReference type="Proteomes" id="UP001652641">
    <property type="component" value="Chromosome 13"/>
</dbReference>
<dbReference type="InterPro" id="IPR000436">
    <property type="entry name" value="Sushi_SCR_CCP_dom"/>
</dbReference>
<dbReference type="AlphaFoldDB" id="A0A3Q7RBZ8"/>
<dbReference type="STRING" id="9627.ENSVVUP00000000232"/>
<dbReference type="InterPro" id="IPR050350">
    <property type="entry name" value="Compl-Cell_Adhes-Reg"/>
</dbReference>
<feature type="domain" description="Sushi" evidence="7">
    <location>
        <begin position="304"/>
        <end position="371"/>
    </location>
</feature>
<dbReference type="KEGG" id="vvp:112910985"/>
<dbReference type="OMA" id="VLRYRCH"/>
<feature type="domain" description="Sushi" evidence="7">
    <location>
        <begin position="179"/>
        <end position="243"/>
    </location>
</feature>
<organism evidence="8 9">
    <name type="scientific">Vulpes vulpes</name>
    <name type="common">Red fox</name>
    <dbReference type="NCBI Taxonomy" id="9627"/>
    <lineage>
        <taxon>Eukaryota</taxon>
        <taxon>Metazoa</taxon>
        <taxon>Chordata</taxon>
        <taxon>Craniata</taxon>
        <taxon>Vertebrata</taxon>
        <taxon>Euteleostomi</taxon>
        <taxon>Mammalia</taxon>
        <taxon>Eutheria</taxon>
        <taxon>Laurasiatheria</taxon>
        <taxon>Carnivora</taxon>
        <taxon>Caniformia</taxon>
        <taxon>Canidae</taxon>
        <taxon>Vulpes</taxon>
    </lineage>
</organism>
<feature type="domain" description="Sushi" evidence="7">
    <location>
        <begin position="54"/>
        <end position="116"/>
    </location>
</feature>
<dbReference type="SUPFAM" id="SSF57535">
    <property type="entry name" value="Complement control module/SCR domain"/>
    <property type="match status" value="8"/>
</dbReference>
<evidence type="ECO:0000256" key="4">
    <source>
        <dbReference type="ARBA" id="ARBA00023157"/>
    </source>
</evidence>
<evidence type="ECO:0000256" key="5">
    <source>
        <dbReference type="ARBA" id="ARBA00023180"/>
    </source>
</evidence>
<keyword evidence="5" id="KW-0325">Glycoprotein</keyword>
<gene>
    <name evidence="9 10" type="primary">C4BPA</name>
</gene>
<dbReference type="Pfam" id="PF00084">
    <property type="entry name" value="Sushi"/>
    <property type="match status" value="8"/>
</dbReference>
<protein>
    <submittedName>
        <fullName evidence="9 10">C4b-binding protein alpha chain</fullName>
    </submittedName>
</protein>
<dbReference type="PANTHER" id="PTHR19325:SF551">
    <property type="entry name" value="ZONA PELLUCIDA SPERM-BINDING PROTEIN 3 RECEPTOR"/>
    <property type="match status" value="1"/>
</dbReference>
<feature type="domain" description="Sushi" evidence="7">
    <location>
        <begin position="432"/>
        <end position="491"/>
    </location>
</feature>
<keyword evidence="1 6" id="KW-0768">Sushi</keyword>
<dbReference type="GO" id="GO:0005615">
    <property type="term" value="C:extracellular space"/>
    <property type="evidence" value="ECO:0007669"/>
    <property type="project" value="Ensembl"/>
</dbReference>
<dbReference type="GO" id="GO:0045959">
    <property type="term" value="P:negative regulation of complement activation, classical pathway"/>
    <property type="evidence" value="ECO:0007669"/>
    <property type="project" value="Ensembl"/>
</dbReference>
<feature type="domain" description="Sushi" evidence="7">
    <location>
        <begin position="492"/>
        <end position="549"/>
    </location>
</feature>
<feature type="disulfide bond" evidence="6">
    <location>
        <begin position="87"/>
        <end position="114"/>
    </location>
</feature>
<evidence type="ECO:0000256" key="6">
    <source>
        <dbReference type="PROSITE-ProRule" id="PRU00302"/>
    </source>
</evidence>
<name>A0A3Q7RBZ8_VULVU</name>
<dbReference type="InterPro" id="IPR035976">
    <property type="entry name" value="Sushi/SCR/CCP_sf"/>
</dbReference>
<dbReference type="GO" id="GO:0009609">
    <property type="term" value="P:response to symbiotic bacterium"/>
    <property type="evidence" value="ECO:0007669"/>
    <property type="project" value="Ensembl"/>
</dbReference>
<evidence type="ECO:0000313" key="8">
    <source>
        <dbReference type="Proteomes" id="UP001652641"/>
    </source>
</evidence>
<dbReference type="PANTHER" id="PTHR19325">
    <property type="entry name" value="COMPLEMENT COMPONENT-RELATED SUSHI DOMAIN-CONTAINING"/>
    <property type="match status" value="1"/>
</dbReference>
<evidence type="ECO:0000256" key="1">
    <source>
        <dbReference type="ARBA" id="ARBA00022659"/>
    </source>
</evidence>
<dbReference type="SMART" id="SM00032">
    <property type="entry name" value="CCP"/>
    <property type="match status" value="8"/>
</dbReference>
<evidence type="ECO:0000256" key="2">
    <source>
        <dbReference type="ARBA" id="ARBA00022729"/>
    </source>
</evidence>
<accession>A0A3Q7RBZ8</accession>
<feature type="domain" description="Sushi" evidence="7">
    <location>
        <begin position="372"/>
        <end position="430"/>
    </location>
</feature>
<feature type="domain" description="Sushi" evidence="7">
    <location>
        <begin position="117"/>
        <end position="178"/>
    </location>
</feature>
<feature type="disulfide bond" evidence="6">
    <location>
        <begin position="434"/>
        <end position="477"/>
    </location>
</feature>
<keyword evidence="2" id="KW-0732">Signal</keyword>
<evidence type="ECO:0000313" key="9">
    <source>
        <dbReference type="RefSeq" id="XP_025843087.1"/>
    </source>
</evidence>
<dbReference type="PROSITE" id="PS50923">
    <property type="entry name" value="SUSHI"/>
    <property type="match status" value="8"/>
</dbReference>
<evidence type="ECO:0000259" key="7">
    <source>
        <dbReference type="PROSITE" id="PS50923"/>
    </source>
</evidence>
<reference key="1">
    <citation type="submission" date="2019-01" db="UniProtKB">
        <authorList>
            <consortium name="RefSeq"/>
        </authorList>
    </citation>
    <scope>IDENTIFICATION</scope>
    <source>
        <tissue evidence="10">Cell line</tissue>
    </source>
</reference>
<dbReference type="Gene3D" id="2.10.70.10">
    <property type="entry name" value="Complement Module, domain 1"/>
    <property type="match status" value="7"/>
</dbReference>
<feature type="domain" description="Sushi" evidence="7">
    <location>
        <begin position="244"/>
        <end position="303"/>
    </location>
</feature>
<evidence type="ECO:0000256" key="3">
    <source>
        <dbReference type="ARBA" id="ARBA00022737"/>
    </source>
</evidence>
<keyword evidence="3" id="KW-0677">Repeat</keyword>
<evidence type="ECO:0000313" key="10">
    <source>
        <dbReference type="RefSeq" id="XP_072589486.1"/>
    </source>
</evidence>
<feature type="disulfide bond" evidence="6">
    <location>
        <begin position="374"/>
        <end position="417"/>
    </location>
</feature>
<sequence>MWGNHQVKHLRAPNGILHRNEKMAARPLSRLWKVSDPTLFQMTLVAALLATVLGDCGPPPNLLFAFPMTTVANETHFNSGATVKYTCRPGYGRVSYKTSTLTCRDDTWNYSEFCTKKRCKNPGELQNGQVIAKPDHLFGSHLEFVCSEGYILIGPTTSYCEIQDKGVDWSDPLPLCIIAKCEPPPNIDNGKHSGGDEDFYTYGSSVTYRCDPNFSMLGKASISCMVENKTIGVWSPGPPICKKIICSRPEVRNGKIISGVRPTYNYQNNMVFECNEGYILKGSKLIYCGEDGEWNPPPPTCELNSCPELPNIPNAYWERQNSFLSKKQQMFSIGTTLSYRCHFGYEPASDGPTTLTCQKNLTWTPHIECKEICCPVPKLENGEIVRSRTSSRNNCTYFLGDTILYKCYKKYQPESRCQGDGTWNPKTPTCDESCDYPPFLPHGYHERVNGFNVFKNEEVIYKCYEGYTLVGEPRLSCSHSRWSPAVPQCKALCLKPEIAHATLSMDKNQYIQSENVTIQCDSKYKLVGPQSITCLESRTWYPEMPKCEWVVPEGCEHILKGRKTMQCLPNPEDVKMALEIYKLSLEIELLELQRDRAKESTAQSPV</sequence>
<feature type="disulfide bond" evidence="6">
    <location>
        <begin position="274"/>
        <end position="301"/>
    </location>
</feature>
<comment type="caution">
    <text evidence="6">Lacks conserved residue(s) required for the propagation of feature annotation.</text>
</comment>
<dbReference type="Gene3D" id="1.20.5.3730">
    <property type="match status" value="1"/>
</dbReference>
<dbReference type="Pfam" id="PF18453">
    <property type="entry name" value="C4bp_oligo"/>
    <property type="match status" value="1"/>
</dbReference>
<dbReference type="CDD" id="cd00033">
    <property type="entry name" value="CCP"/>
    <property type="match status" value="7"/>
</dbReference>
<feature type="disulfide bond" evidence="6">
    <location>
        <begin position="520"/>
        <end position="547"/>
    </location>
</feature>
<keyword evidence="4 6" id="KW-1015">Disulfide bond</keyword>
<dbReference type="RefSeq" id="XP_025843087.1">
    <property type="nucleotide sequence ID" value="XM_025987302.1"/>
</dbReference>
<dbReference type="GeneID" id="112910985"/>
<dbReference type="Gene3D" id="2.20.28.230">
    <property type="match status" value="1"/>
</dbReference>
<dbReference type="FunFam" id="2.10.70.10:FF:000014">
    <property type="entry name" value="Membrane cofactor protein"/>
    <property type="match status" value="2"/>
</dbReference>
<dbReference type="FunFam" id="2.10.70.10:FF:000055">
    <property type="entry name" value="Complement decay-accelerating factor, GPI-anchored"/>
    <property type="match status" value="1"/>
</dbReference>
<keyword evidence="8" id="KW-1185">Reference proteome</keyword>
<proteinExistence type="predicted"/>
<reference evidence="9" key="2">
    <citation type="submission" date="2025-04" db="UniProtKB">
        <authorList>
            <consortium name="RefSeq"/>
        </authorList>
    </citation>
    <scope>IDENTIFICATION</scope>
    <source>
        <strain evidence="9">TameXAggressive cross</strain>
        <tissue evidence="9">Blood</tissue>
    </source>
</reference>
<dbReference type="CTD" id="722"/>
<dbReference type="InterPro" id="IPR040514">
    <property type="entry name" value="C4bp_oligo"/>
</dbReference>
<feature type="disulfide bond" evidence="6">
    <location>
        <begin position="181"/>
        <end position="224"/>
    </location>
</feature>
<dbReference type="GO" id="GO:1903027">
    <property type="term" value="P:regulation of opsonization"/>
    <property type="evidence" value="ECO:0007669"/>
    <property type="project" value="Ensembl"/>
</dbReference>
<dbReference type="GO" id="GO:0045732">
    <property type="term" value="P:positive regulation of protein catabolic process"/>
    <property type="evidence" value="ECO:0007669"/>
    <property type="project" value="Ensembl"/>
</dbReference>